<accession>A0A1G1V986</accession>
<comment type="caution">
    <text evidence="2">The sequence shown here is derived from an EMBL/GenBank/DDBJ whole genome shotgun (WGS) entry which is preliminary data.</text>
</comment>
<gene>
    <name evidence="2" type="ORF">A3D26_03505</name>
</gene>
<organism evidence="2 3">
    <name type="scientific">Candidatus Blackburnbacteria bacterium RIFCSPHIGHO2_02_FULL_44_20</name>
    <dbReference type="NCBI Taxonomy" id="1797516"/>
    <lineage>
        <taxon>Bacteria</taxon>
        <taxon>Candidatus Blackburniibacteriota</taxon>
    </lineage>
</organism>
<evidence type="ECO:0000313" key="3">
    <source>
        <dbReference type="Proteomes" id="UP000178319"/>
    </source>
</evidence>
<dbReference type="Proteomes" id="UP000178319">
    <property type="component" value="Unassembled WGS sequence"/>
</dbReference>
<dbReference type="STRING" id="1797516.A3D26_03505"/>
<feature type="compositionally biased region" description="Polar residues" evidence="1">
    <location>
        <begin position="1"/>
        <end position="15"/>
    </location>
</feature>
<proteinExistence type="predicted"/>
<evidence type="ECO:0000313" key="2">
    <source>
        <dbReference type="EMBL" id="OGY11985.1"/>
    </source>
</evidence>
<reference evidence="2 3" key="1">
    <citation type="journal article" date="2016" name="Nat. Commun.">
        <title>Thousands of microbial genomes shed light on interconnected biogeochemical processes in an aquifer system.</title>
        <authorList>
            <person name="Anantharaman K."/>
            <person name="Brown C.T."/>
            <person name="Hug L.A."/>
            <person name="Sharon I."/>
            <person name="Castelle C.J."/>
            <person name="Probst A.J."/>
            <person name="Thomas B.C."/>
            <person name="Singh A."/>
            <person name="Wilkins M.J."/>
            <person name="Karaoz U."/>
            <person name="Brodie E.L."/>
            <person name="Williams K.H."/>
            <person name="Hubbard S.S."/>
            <person name="Banfield J.F."/>
        </authorList>
    </citation>
    <scope>NUCLEOTIDE SEQUENCE [LARGE SCALE GENOMIC DNA]</scope>
</reference>
<evidence type="ECO:0000256" key="1">
    <source>
        <dbReference type="SAM" id="MobiDB-lite"/>
    </source>
</evidence>
<protein>
    <recommendedName>
        <fullName evidence="4">DUF218 domain-containing protein</fullName>
    </recommendedName>
</protein>
<feature type="region of interest" description="Disordered" evidence="1">
    <location>
        <begin position="1"/>
        <end position="20"/>
    </location>
</feature>
<name>A0A1G1V986_9BACT</name>
<dbReference type="AlphaFoldDB" id="A0A1G1V986"/>
<evidence type="ECO:0008006" key="4">
    <source>
        <dbReference type="Google" id="ProtNLM"/>
    </source>
</evidence>
<dbReference type="EMBL" id="MHBZ01000008">
    <property type="protein sequence ID" value="OGY11985.1"/>
    <property type="molecule type" value="Genomic_DNA"/>
</dbReference>
<sequence>MVETPNRLNPDSQFNPYPRELLTPDQVGKYESWQRMYGLCDTPPPEGTEIGAVVMPTGDLDDRVGPSLALFIHLAKTQSEMPHLVITGKWSNANVDGGGVSAEKAVEMMRAKILEDDSLDEDFKRRLTDRLIAENEAGNTAEQGRFLHKLMEDGKIKGPLLADVSPYHVPRFIATVVKQFDNIDQDPTRRPLIYAAPIEFLSWHDKPPLDWNGARADEPRWKLALDEAGKMARYTKDVASEQEMVDYSWWLRAQGVEPQK</sequence>